<gene>
    <name evidence="2" type="ORF">HDF16_005251</name>
</gene>
<dbReference type="AlphaFoldDB" id="A0A7W8E7Q4"/>
<keyword evidence="3" id="KW-1185">Reference proteome</keyword>
<accession>A0A7W8E7Q4</accession>
<evidence type="ECO:0000313" key="3">
    <source>
        <dbReference type="Proteomes" id="UP000540989"/>
    </source>
</evidence>
<proteinExistence type="predicted"/>
<feature type="region of interest" description="Disordered" evidence="1">
    <location>
        <begin position="31"/>
        <end position="52"/>
    </location>
</feature>
<comment type="caution">
    <text evidence="2">The sequence shown here is derived from an EMBL/GenBank/DDBJ whole genome shotgun (WGS) entry which is preliminary data.</text>
</comment>
<name>A0A7W8E7Q4_9BACT</name>
<sequence>MLARRLVDLRPEVIGINNDRWTRLRNAEMTAASATNARPRGAYMNRSQPCAP</sequence>
<protein>
    <submittedName>
        <fullName evidence="2">Uncharacterized protein</fullName>
    </submittedName>
</protein>
<dbReference type="EMBL" id="JACHIP010000014">
    <property type="protein sequence ID" value="MBB5060515.1"/>
    <property type="molecule type" value="Genomic_DNA"/>
</dbReference>
<organism evidence="2 3">
    <name type="scientific">Granulicella aggregans</name>
    <dbReference type="NCBI Taxonomy" id="474949"/>
    <lineage>
        <taxon>Bacteria</taxon>
        <taxon>Pseudomonadati</taxon>
        <taxon>Acidobacteriota</taxon>
        <taxon>Terriglobia</taxon>
        <taxon>Terriglobales</taxon>
        <taxon>Acidobacteriaceae</taxon>
        <taxon>Granulicella</taxon>
    </lineage>
</organism>
<dbReference type="Proteomes" id="UP000540989">
    <property type="component" value="Unassembled WGS sequence"/>
</dbReference>
<evidence type="ECO:0000256" key="1">
    <source>
        <dbReference type="SAM" id="MobiDB-lite"/>
    </source>
</evidence>
<evidence type="ECO:0000313" key="2">
    <source>
        <dbReference type="EMBL" id="MBB5060515.1"/>
    </source>
</evidence>
<reference evidence="2 3" key="1">
    <citation type="submission" date="2020-08" db="EMBL/GenBank/DDBJ databases">
        <title>Genomic Encyclopedia of Type Strains, Phase IV (KMG-V): Genome sequencing to study the core and pangenomes of soil and plant-associated prokaryotes.</title>
        <authorList>
            <person name="Whitman W."/>
        </authorList>
    </citation>
    <scope>NUCLEOTIDE SEQUENCE [LARGE SCALE GENOMIC DNA]</scope>
    <source>
        <strain evidence="2 3">M8UP14</strain>
    </source>
</reference>